<keyword evidence="4" id="KW-0879">Wnt signaling pathway</keyword>
<dbReference type="PANTHER" id="PTHR17600:SF2">
    <property type="entry name" value="LRP CHAPERONE MESD"/>
    <property type="match status" value="1"/>
</dbReference>
<evidence type="ECO:0000256" key="2">
    <source>
        <dbReference type="ARBA" id="ARBA00011068"/>
    </source>
</evidence>
<dbReference type="Gene3D" id="3.30.70.260">
    <property type="match status" value="1"/>
</dbReference>
<evidence type="ECO:0000256" key="7">
    <source>
        <dbReference type="ARBA" id="ARBA00023186"/>
    </source>
</evidence>
<evidence type="ECO:0000256" key="6">
    <source>
        <dbReference type="ARBA" id="ARBA00022824"/>
    </source>
</evidence>
<dbReference type="OrthoDB" id="75833at2759"/>
<keyword evidence="6" id="KW-0256">Endoplasmic reticulum</keyword>
<evidence type="ECO:0000256" key="1">
    <source>
        <dbReference type="ARBA" id="ARBA00004240"/>
    </source>
</evidence>
<evidence type="ECO:0000313" key="12">
    <source>
        <dbReference type="EMBL" id="KAA0722830.1"/>
    </source>
</evidence>
<evidence type="ECO:0000256" key="5">
    <source>
        <dbReference type="ARBA" id="ARBA00022729"/>
    </source>
</evidence>
<evidence type="ECO:0000256" key="3">
    <source>
        <dbReference type="ARBA" id="ARBA00022290"/>
    </source>
</evidence>
<name>A0A5A9PL13_9TELE</name>
<reference evidence="12 13" key="1">
    <citation type="journal article" date="2019" name="Mol. Ecol. Resour.">
        <title>Chromosome-level genome assembly of Triplophysa tibetana, a fish adapted to the harsh high-altitude environment of the Tibetan Plateau.</title>
        <authorList>
            <person name="Yang X."/>
            <person name="Liu H."/>
            <person name="Ma Z."/>
            <person name="Zou Y."/>
            <person name="Zou M."/>
            <person name="Mao Y."/>
            <person name="Li X."/>
            <person name="Wang H."/>
            <person name="Chen T."/>
            <person name="Wang W."/>
            <person name="Yang R."/>
        </authorList>
    </citation>
    <scope>NUCLEOTIDE SEQUENCE [LARGE SCALE GENOMIC DNA]</scope>
    <source>
        <strain evidence="12">TTIB1903HZAU</strain>
        <tissue evidence="12">Muscle</tissue>
    </source>
</reference>
<feature type="region of interest" description="Disordered" evidence="11">
    <location>
        <begin position="182"/>
        <end position="221"/>
    </location>
</feature>
<dbReference type="Proteomes" id="UP000324632">
    <property type="component" value="Chromosome 3"/>
</dbReference>
<dbReference type="Gene3D" id="6.10.250.640">
    <property type="match status" value="1"/>
</dbReference>
<sequence>MRRKVLSNQRVPGLKMASPVSCKAVAVFLFLILFISVHCSDTKPKKKKDIRDYNDADMARLLEEWEKDDDIEEGDLPEHKRSSPPIDFSKIDASKPEDLLKMSKKGKTLMVFASVSGNPTEKETEEITSLWQGSLFNANFDIQRFVVGSNRVIFMLRDGSYAWEVKDFLIAQDRCEDVTVEGQVFPGKAGKKDDKGKEQSETKKKGDKKAANRANKSKQEL</sequence>
<accession>A0A5A9PL13</accession>
<evidence type="ECO:0000313" key="13">
    <source>
        <dbReference type="Proteomes" id="UP000324632"/>
    </source>
</evidence>
<protein>
    <recommendedName>
        <fullName evidence="3">LRP chaperone MESD</fullName>
    </recommendedName>
    <alternativeName>
        <fullName evidence="10">LDLR chaperone MESD</fullName>
    </alternativeName>
    <alternativeName>
        <fullName evidence="8">Mesoderm development candidate 2</fullName>
    </alternativeName>
    <alternativeName>
        <fullName evidence="9">Mesoderm development protein</fullName>
    </alternativeName>
</protein>
<dbReference type="FunFam" id="3.30.70.260:FF:000031">
    <property type="entry name" value="LDLR chaperone MESD"/>
    <property type="match status" value="1"/>
</dbReference>
<proteinExistence type="inferred from homology"/>
<evidence type="ECO:0000256" key="10">
    <source>
        <dbReference type="ARBA" id="ARBA00033472"/>
    </source>
</evidence>
<organism evidence="12 13">
    <name type="scientific">Triplophysa tibetana</name>
    <dbReference type="NCBI Taxonomy" id="1572043"/>
    <lineage>
        <taxon>Eukaryota</taxon>
        <taxon>Metazoa</taxon>
        <taxon>Chordata</taxon>
        <taxon>Craniata</taxon>
        <taxon>Vertebrata</taxon>
        <taxon>Euteleostomi</taxon>
        <taxon>Actinopterygii</taxon>
        <taxon>Neopterygii</taxon>
        <taxon>Teleostei</taxon>
        <taxon>Ostariophysi</taxon>
        <taxon>Cypriniformes</taxon>
        <taxon>Nemacheilidae</taxon>
        <taxon>Triplophysa</taxon>
    </lineage>
</organism>
<evidence type="ECO:0000256" key="11">
    <source>
        <dbReference type="SAM" id="MobiDB-lite"/>
    </source>
</evidence>
<keyword evidence="13" id="KW-1185">Reference proteome</keyword>
<evidence type="ECO:0000256" key="4">
    <source>
        <dbReference type="ARBA" id="ARBA00022687"/>
    </source>
</evidence>
<keyword evidence="5" id="KW-0732">Signal</keyword>
<comment type="caution">
    <text evidence="12">The sequence shown here is derived from an EMBL/GenBank/DDBJ whole genome shotgun (WGS) entry which is preliminary data.</text>
</comment>
<comment type="similarity">
    <text evidence="2">Belongs to the MESD family.</text>
</comment>
<dbReference type="InterPro" id="IPR019330">
    <property type="entry name" value="MESD"/>
</dbReference>
<dbReference type="EMBL" id="SOYY01000003">
    <property type="protein sequence ID" value="KAA0722830.1"/>
    <property type="molecule type" value="Genomic_DNA"/>
</dbReference>
<dbReference type="AlphaFoldDB" id="A0A5A9PL13"/>
<dbReference type="PANTHER" id="PTHR17600">
    <property type="entry name" value="MESODERM DEVELOPMENT CANDIDATE 2"/>
    <property type="match status" value="1"/>
</dbReference>
<dbReference type="GO" id="GO:0005783">
    <property type="term" value="C:endoplasmic reticulum"/>
    <property type="evidence" value="ECO:0007669"/>
    <property type="project" value="UniProtKB-SubCell"/>
</dbReference>
<comment type="subcellular location">
    <subcellularLocation>
        <location evidence="1">Endoplasmic reticulum</location>
    </subcellularLocation>
</comment>
<evidence type="ECO:0000256" key="8">
    <source>
        <dbReference type="ARBA" id="ARBA00030724"/>
    </source>
</evidence>
<feature type="compositionally biased region" description="Basic and acidic residues" evidence="11">
    <location>
        <begin position="190"/>
        <end position="210"/>
    </location>
</feature>
<dbReference type="Pfam" id="PF10185">
    <property type="entry name" value="Mesd"/>
    <property type="match status" value="1"/>
</dbReference>
<evidence type="ECO:0000256" key="9">
    <source>
        <dbReference type="ARBA" id="ARBA00032329"/>
    </source>
</evidence>
<gene>
    <name evidence="12" type="ORF">E1301_Tti008670</name>
</gene>
<dbReference type="GO" id="GO:0016055">
    <property type="term" value="P:Wnt signaling pathway"/>
    <property type="evidence" value="ECO:0007669"/>
    <property type="project" value="UniProtKB-KW"/>
</dbReference>
<keyword evidence="7" id="KW-0143">Chaperone</keyword>
<dbReference type="GO" id="GO:0006457">
    <property type="term" value="P:protein folding"/>
    <property type="evidence" value="ECO:0007669"/>
    <property type="project" value="InterPro"/>
</dbReference>